<dbReference type="GO" id="GO:0016829">
    <property type="term" value="F:lyase activity"/>
    <property type="evidence" value="ECO:0007669"/>
    <property type="project" value="UniProtKB-KW"/>
</dbReference>
<dbReference type="OrthoDB" id="9763456at2"/>
<dbReference type="InterPro" id="IPR010839">
    <property type="entry name" value="AtuA_N"/>
</dbReference>
<evidence type="ECO:0000313" key="4">
    <source>
        <dbReference type="Proteomes" id="UP000029640"/>
    </source>
</evidence>
<dbReference type="Pfam" id="PF23544">
    <property type="entry name" value="AtuA_ferredoxin"/>
    <property type="match status" value="1"/>
</dbReference>
<comment type="caution">
    <text evidence="3">The sequence shown here is derived from an EMBL/GenBank/DDBJ whole genome shotgun (WGS) entry which is preliminary data.</text>
</comment>
<dbReference type="RefSeq" id="WP_035514676.1">
    <property type="nucleotide sequence ID" value="NZ_KN234750.1"/>
</dbReference>
<keyword evidence="3" id="KW-0456">Lyase</keyword>
<accession>A0A095VNT9</accession>
<dbReference type="AlphaFoldDB" id="A0A095VNT9"/>
<dbReference type="PATRIC" id="fig|1265313.6.peg.2300"/>
<reference evidence="3 4" key="1">
    <citation type="journal article" date="2014" name="Genome Announc.">
        <title>Genome Sequence of Gammaproteobacterial Pseudohaliea rubra Type Strain DSM 19751, Isolated from Coastal Seawater of the Mediterranean Sea.</title>
        <authorList>
            <person name="Spring S."/>
            <person name="Fiebig A."/>
            <person name="Riedel T."/>
            <person name="Goker M."/>
            <person name="Klenk H.P."/>
        </authorList>
    </citation>
    <scope>NUCLEOTIDE SEQUENCE [LARGE SCALE GENOMIC DNA]</scope>
    <source>
        <strain evidence="3 4">DSM 19751</strain>
    </source>
</reference>
<dbReference type="PANTHER" id="PTHR47708">
    <property type="match status" value="1"/>
</dbReference>
<feature type="domain" description="Acyclic terpene utilisation N-terminal" evidence="1">
    <location>
        <begin position="5"/>
        <end position="450"/>
    </location>
</feature>
<dbReference type="eggNOG" id="COG3185">
    <property type="taxonomic scope" value="Bacteria"/>
</dbReference>
<dbReference type="EMBL" id="AUVB01000070">
    <property type="protein sequence ID" value="KGE03097.1"/>
    <property type="molecule type" value="Genomic_DNA"/>
</dbReference>
<sequence length="611" mass="63173">MTGRIAIGGAAGFWGDAALATPQLLASGAVDYLVYDYLAEITLSILARARAADDSKGYATDFVSAAMAPNLEAIARQGVRVIANAGGVNPRACAEALRAELSRLGLELRVAVVLGDDLTDRAASLHEAGVTGMFSGDAFPAPETVASINAYLGAFPIAAALDAGADIVITGRCVDSAVTLGACIHAFGWTAEEGDRLAQGSLAGHILECGTQATGGNFTDWEQVVDSLPEAGYPIAWIDADGTVEIGKAPETGGLVSVGTVAEQMLYEIGDPRCYQLPDVICDFSAVTLEAVAPDRVRLQGARGHGAPDHYKTCVTWADGFRAGQLWTMIGRDARRKAEHLADAILKRTARMLERAGLPPLAESSVEILGAESHFGASASSLEPREVDLKIAAKHPSARGIGIFLKEMVGLALTAPPGLTGFAGARPKPSPVVRLFSFLLPRDAVAITVELDGVPVPFALPALPAPRDPGPPPADPTPPAAAEALVAVPLEALAFGRSGDKGDKANIGVIARHRDFLPWLADALAAGRVAACFDHFLVPGQAAPVERFYLPGAGAFNFLLHSVLGGGGVASLRADPQGKSYAQLLLAEPISLPRSLAAAHGLADAIVGETA</sequence>
<organism evidence="3 4">
    <name type="scientific">Pseudohaliea rubra DSM 19751</name>
    <dbReference type="NCBI Taxonomy" id="1265313"/>
    <lineage>
        <taxon>Bacteria</taxon>
        <taxon>Pseudomonadati</taxon>
        <taxon>Pseudomonadota</taxon>
        <taxon>Gammaproteobacteria</taxon>
        <taxon>Cellvibrionales</taxon>
        <taxon>Halieaceae</taxon>
        <taxon>Pseudohaliea</taxon>
    </lineage>
</organism>
<proteinExistence type="predicted"/>
<dbReference type="STRING" id="1265313.HRUBRA_02329"/>
<feature type="domain" description="AtuA-like ferredoxin-fold" evidence="2">
    <location>
        <begin position="488"/>
        <end position="590"/>
    </location>
</feature>
<gene>
    <name evidence="3" type="ORF">HRUBRA_02329</name>
</gene>
<dbReference type="HOGENOM" id="CLU_012617_1_0_6"/>
<name>A0A095VNT9_9GAMM</name>
<dbReference type="Proteomes" id="UP000029640">
    <property type="component" value="Unassembled WGS sequence"/>
</dbReference>
<evidence type="ECO:0000259" key="2">
    <source>
        <dbReference type="Pfam" id="PF23544"/>
    </source>
</evidence>
<evidence type="ECO:0000313" key="3">
    <source>
        <dbReference type="EMBL" id="KGE03097.1"/>
    </source>
</evidence>
<keyword evidence="4" id="KW-1185">Reference proteome</keyword>
<dbReference type="PANTHER" id="PTHR47708:SF2">
    <property type="entry name" value="SI:CH73-132F6.5"/>
    <property type="match status" value="1"/>
</dbReference>
<dbReference type="InterPro" id="IPR056362">
    <property type="entry name" value="AtuA-like_ferredoxin_dom"/>
</dbReference>
<evidence type="ECO:0000259" key="1">
    <source>
        <dbReference type="Pfam" id="PF07287"/>
    </source>
</evidence>
<protein>
    <submittedName>
        <fullName evidence="3">3-hydroxy-3isohexenylglutaryl-CoA:acetate lyase</fullName>
    </submittedName>
</protein>
<dbReference type="Pfam" id="PF07287">
    <property type="entry name" value="AtuA"/>
    <property type="match status" value="1"/>
</dbReference>